<keyword evidence="1" id="KW-0880">Kelch repeat</keyword>
<reference evidence="6" key="1">
    <citation type="journal article" date="2016" name="Nature">
        <title>Genome evolution in the allotetraploid frog Xenopus laevis.</title>
        <authorList>
            <person name="Session A.M."/>
            <person name="Uno Y."/>
            <person name="Kwon T."/>
            <person name="Chapman J.A."/>
            <person name="Toyoda A."/>
            <person name="Takahashi S."/>
            <person name="Fukui A."/>
            <person name="Hikosaka A."/>
            <person name="Suzuki A."/>
            <person name="Kondo M."/>
            <person name="van Heeringen S.J."/>
            <person name="Quigley I."/>
            <person name="Heinz S."/>
            <person name="Ogino H."/>
            <person name="Ochi H."/>
            <person name="Hellsten U."/>
            <person name="Lyons J.B."/>
            <person name="Simakov O."/>
            <person name="Putnam N."/>
            <person name="Stites J."/>
            <person name="Kuroki Y."/>
            <person name="Tanaka T."/>
            <person name="Michiue T."/>
            <person name="Watanabe M."/>
            <person name="Bogdanovic O."/>
            <person name="Lister R."/>
            <person name="Georgiou G."/>
            <person name="Paranjpe S.S."/>
            <person name="van Kruijsbergen I."/>
            <person name="Shu S."/>
            <person name="Carlson J."/>
            <person name="Kinoshita T."/>
            <person name="Ohta Y."/>
            <person name="Mawaribuchi S."/>
            <person name="Jenkins J."/>
            <person name="Grimwood J."/>
            <person name="Schmutz J."/>
            <person name="Mitros T."/>
            <person name="Mozaffari S.V."/>
            <person name="Suzuki Y."/>
            <person name="Haramoto Y."/>
            <person name="Yamamoto T.S."/>
            <person name="Takagi C."/>
            <person name="Heald R."/>
            <person name="Miller K."/>
            <person name="Haudenschild C."/>
            <person name="Kitzman J."/>
            <person name="Nakayama T."/>
            <person name="Izutsu Y."/>
            <person name="Robert J."/>
            <person name="Fortriede J."/>
            <person name="Burns K."/>
            <person name="Lotay V."/>
            <person name="Karimi K."/>
            <person name="Yasuoka Y."/>
            <person name="Dichmann D.S."/>
            <person name="Flajnik M.F."/>
            <person name="Houston D.W."/>
            <person name="Shendure J."/>
            <person name="DuPasquier L."/>
            <person name="Vize P.D."/>
            <person name="Zorn A.M."/>
            <person name="Ito M."/>
            <person name="Marcotte E.M."/>
            <person name="Wallingford J.B."/>
            <person name="Ito Y."/>
            <person name="Asashima M."/>
            <person name="Ueno N."/>
            <person name="Matsuda Y."/>
            <person name="Veenstra G.J."/>
            <person name="Fujiyama A."/>
            <person name="Harland R.M."/>
            <person name="Taira M."/>
            <person name="Rokhsar D.S."/>
        </authorList>
    </citation>
    <scope>NUCLEOTIDE SEQUENCE [LARGE SCALE GENOMIC DNA]</scope>
    <source>
        <strain evidence="6">J</strain>
    </source>
</reference>
<dbReference type="InterPro" id="IPR011043">
    <property type="entry name" value="Gal_Oxase/kelch_b-propeller"/>
</dbReference>
<dbReference type="PANTHER" id="PTHR46647">
    <property type="entry name" value="RAB9 EFFECTOR PROTEIN WITH KELCH MOTIFS"/>
    <property type="match status" value="1"/>
</dbReference>
<name>A0A974C615_XENLA</name>
<evidence type="ECO:0000313" key="5">
    <source>
        <dbReference type="EMBL" id="OCT67164.1"/>
    </source>
</evidence>
<keyword evidence="2" id="KW-0677">Repeat</keyword>
<gene>
    <name evidence="5" type="ORF">XELAEV_18038446mg</name>
</gene>
<dbReference type="PANTHER" id="PTHR46647:SF1">
    <property type="entry name" value="RAB9 EFFECTOR PROTEIN WITH KELCH MOTIFS"/>
    <property type="match status" value="1"/>
</dbReference>
<dbReference type="OMA" id="CTPGSIW"/>
<evidence type="ECO:0000256" key="1">
    <source>
        <dbReference type="ARBA" id="ARBA00022441"/>
    </source>
</evidence>
<dbReference type="InterPro" id="IPR052124">
    <property type="entry name" value="Rab9_kelch_effector"/>
</dbReference>
<dbReference type="AlphaFoldDB" id="A0A974C615"/>
<dbReference type="EMBL" id="CM004480">
    <property type="protein sequence ID" value="OCT67164.1"/>
    <property type="molecule type" value="Genomic_DNA"/>
</dbReference>
<dbReference type="InterPro" id="IPR015915">
    <property type="entry name" value="Kelch-typ_b-propeller"/>
</dbReference>
<sequence length="366" mass="39998">MGLLEVLDPEDLPKMSTWYALVPRGEGPSARVGHTCMYVSSSEDSSKGKILILGGADPSGCYSDTHIIDLDNHEWDNPDSEGLLPRYEHASFISASNPGNIWVFAGAEQAENRNCVQVLNPGAASWKSPKVMGTPPSPRTFHTSSATIEDKLYVFGGGEKGAEPVADTNLYIYDTATMTWTQPVTSGDPPQARHGHVLTALGTKLFVHGGMAGSTFFKDMFCIDTDTMKWERLKTKGDLPPACAAHSSVAWKSYIYIFGGMTSTGATNSMYRYDTETLLWKQLKFDSACPPARLDHSMCLLPWKTRTNTDNAEKLPCKAKEESKLKECSSATSKTLEQGIVHLCFIFGGMDTDGELHSDCCVTILQ</sequence>
<protein>
    <recommendedName>
        <fullName evidence="4">Rab9 effector protein with kelch motifs</fullName>
    </recommendedName>
</protein>
<accession>A0A974C615</accession>
<evidence type="ECO:0000256" key="2">
    <source>
        <dbReference type="ARBA" id="ARBA00022737"/>
    </source>
</evidence>
<dbReference type="Proteomes" id="UP000694892">
    <property type="component" value="Chromosome 8L"/>
</dbReference>
<dbReference type="SUPFAM" id="SSF50965">
    <property type="entry name" value="Galactose oxidase, central domain"/>
    <property type="match status" value="1"/>
</dbReference>
<comment type="function">
    <text evidence="3">Rab9 effector required for endosome to trans-Golgi network (TGN) transport.</text>
</comment>
<proteinExistence type="predicted"/>
<evidence type="ECO:0000313" key="6">
    <source>
        <dbReference type="Proteomes" id="UP000694892"/>
    </source>
</evidence>
<organism evidence="5 6">
    <name type="scientific">Xenopus laevis</name>
    <name type="common">African clawed frog</name>
    <dbReference type="NCBI Taxonomy" id="8355"/>
    <lineage>
        <taxon>Eukaryota</taxon>
        <taxon>Metazoa</taxon>
        <taxon>Chordata</taxon>
        <taxon>Craniata</taxon>
        <taxon>Vertebrata</taxon>
        <taxon>Euteleostomi</taxon>
        <taxon>Amphibia</taxon>
        <taxon>Batrachia</taxon>
        <taxon>Anura</taxon>
        <taxon>Pipoidea</taxon>
        <taxon>Pipidae</taxon>
        <taxon>Xenopodinae</taxon>
        <taxon>Xenopus</taxon>
        <taxon>Xenopus</taxon>
    </lineage>
</organism>
<evidence type="ECO:0000256" key="3">
    <source>
        <dbReference type="ARBA" id="ARBA00037224"/>
    </source>
</evidence>
<dbReference type="Gene3D" id="2.120.10.80">
    <property type="entry name" value="Kelch-type beta propeller"/>
    <property type="match status" value="2"/>
</dbReference>
<dbReference type="Pfam" id="PF24681">
    <property type="entry name" value="Kelch_KLHDC2_KLHL20_DRC7"/>
    <property type="match status" value="1"/>
</dbReference>
<evidence type="ECO:0000256" key="4">
    <source>
        <dbReference type="ARBA" id="ARBA00039295"/>
    </source>
</evidence>